<evidence type="ECO:0000256" key="1">
    <source>
        <dbReference type="SAM" id="MobiDB-lite"/>
    </source>
</evidence>
<dbReference type="EMBL" id="JABCJJ010000012">
    <property type="protein sequence ID" value="NMR20471.1"/>
    <property type="molecule type" value="Genomic_DNA"/>
</dbReference>
<keyword evidence="2" id="KW-0732">Signal</keyword>
<name>A0A7Y0LYE1_CELFI</name>
<keyword evidence="4" id="KW-1185">Reference proteome</keyword>
<dbReference type="Proteomes" id="UP000562124">
    <property type="component" value="Unassembled WGS sequence"/>
</dbReference>
<feature type="region of interest" description="Disordered" evidence="1">
    <location>
        <begin position="25"/>
        <end position="53"/>
    </location>
</feature>
<sequence length="258" mass="25703">MRARPLTAVAATAATLVLVAGCSGSTSAPETADLPPAASRAQPGADAGLGRSGASDAAAVTTLTQEQIAVALLTETELPSGWTQDASSAMPLDAGAASTEALAYDPPQCAAVVSGLAGTTSAARVPLATGTASFGGRGFAFVSETIETWEPGTSTAELDTLTAALPDCAEYSQTAATGQVTTTRVTTLDVPEHGDRTLALRLEASSGEGGMNLFLTLDVVLVVAGDVAVTLLAGGTDPLEPELLQEITDRAMAKVASA</sequence>
<evidence type="ECO:0000313" key="4">
    <source>
        <dbReference type="Proteomes" id="UP000562124"/>
    </source>
</evidence>
<evidence type="ECO:0000256" key="2">
    <source>
        <dbReference type="SAM" id="SignalP"/>
    </source>
</evidence>
<dbReference type="PROSITE" id="PS51257">
    <property type="entry name" value="PROKAR_LIPOPROTEIN"/>
    <property type="match status" value="1"/>
</dbReference>
<dbReference type="RefSeq" id="WP_169324840.1">
    <property type="nucleotide sequence ID" value="NZ_JABCJJ010000012.1"/>
</dbReference>
<feature type="signal peptide" evidence="2">
    <location>
        <begin position="1"/>
        <end position="28"/>
    </location>
</feature>
<dbReference type="AlphaFoldDB" id="A0A7Y0LYE1"/>
<protein>
    <recommendedName>
        <fullName evidence="5">PknH-like extracellular domain-containing protein</fullName>
    </recommendedName>
</protein>
<feature type="chain" id="PRO_5039453670" description="PknH-like extracellular domain-containing protein" evidence="2">
    <location>
        <begin position="29"/>
        <end position="258"/>
    </location>
</feature>
<comment type="caution">
    <text evidence="3">The sequence shown here is derived from an EMBL/GenBank/DDBJ whole genome shotgun (WGS) entry which is preliminary data.</text>
</comment>
<reference evidence="3 4" key="1">
    <citation type="submission" date="2020-04" db="EMBL/GenBank/DDBJ databases">
        <title>Sequencing and Assembly of C. fimi.</title>
        <authorList>
            <person name="Ramsey A.R."/>
        </authorList>
    </citation>
    <scope>NUCLEOTIDE SEQUENCE [LARGE SCALE GENOMIC DNA]</scope>
    <source>
        <strain evidence="3 4">SB</strain>
    </source>
</reference>
<gene>
    <name evidence="3" type="ORF">HIR71_09625</name>
</gene>
<organism evidence="3 4">
    <name type="scientific">Cellulomonas fimi</name>
    <dbReference type="NCBI Taxonomy" id="1708"/>
    <lineage>
        <taxon>Bacteria</taxon>
        <taxon>Bacillati</taxon>
        <taxon>Actinomycetota</taxon>
        <taxon>Actinomycetes</taxon>
        <taxon>Micrococcales</taxon>
        <taxon>Cellulomonadaceae</taxon>
        <taxon>Cellulomonas</taxon>
    </lineage>
</organism>
<accession>A0A7Y0LYE1</accession>
<evidence type="ECO:0008006" key="5">
    <source>
        <dbReference type="Google" id="ProtNLM"/>
    </source>
</evidence>
<evidence type="ECO:0000313" key="3">
    <source>
        <dbReference type="EMBL" id="NMR20471.1"/>
    </source>
</evidence>
<proteinExistence type="predicted"/>